<evidence type="ECO:0000313" key="2">
    <source>
        <dbReference type="EMBL" id="MDN4484172.1"/>
    </source>
</evidence>
<protein>
    <submittedName>
        <fullName evidence="2">DUF4012 domain-containing protein</fullName>
    </submittedName>
</protein>
<dbReference type="Pfam" id="PF13196">
    <property type="entry name" value="DUF4012"/>
    <property type="match status" value="1"/>
</dbReference>
<sequence>MSRYQGEDGARRRRVWPWVVLGVAVLVLGAAAWTVRDVLEAREAAAEVEARGAAVQDALAARDVQALRTEAAALEEASHRMVAATDGPHWWVAARLPWIGDQARPLVVASRAMEAVAADALVPLASMQDLDALEAPAFVDGVLDPYTLEPYRETLAVAADAVAAQVDALDQVSLGATVPEVRDPFLELAARLREVDATVGGAHVAAELLPSMLGGEGPRHYLVVVQNNAEPRATGGIPGALMELTVAEGRMVLGRYLPGAALIDSEETAVLTDEEREIFTEAMARFPQDANFTPQFPRTAEILRTQWEVGTGEEVDAVISVDPVALGWMLEGAPPLDAGGFAITADTVAEVVLNQAYFLYDTPAAQDTFFASVSSRLFATLVGGRASSLDGAERAIEEGRLLLWSAVPAEQDLLETTLFAGATVDRDDALGVFVNDGSGSKIGWYIERDLQVTDYRCADGTLESQRVTLTLTHAYDGDVADLPDYISGGGVYVPAGEFHANVLLMPAEGTSLESALADGDRAMGTRHELDGRELVTVRVELAPGESTTLQYTVVATEDVRAHQVIVTPGPREEEVVVVTEAASGC</sequence>
<dbReference type="InterPro" id="IPR025101">
    <property type="entry name" value="DUF4012"/>
</dbReference>
<dbReference type="RefSeq" id="WP_301160817.1">
    <property type="nucleotide sequence ID" value="NZ_JAUHQB010000009.1"/>
</dbReference>
<dbReference type="Proteomes" id="UP001172756">
    <property type="component" value="Unassembled WGS sequence"/>
</dbReference>
<evidence type="ECO:0000256" key="1">
    <source>
        <dbReference type="SAM" id="Phobius"/>
    </source>
</evidence>
<keyword evidence="1" id="KW-0472">Membrane</keyword>
<gene>
    <name evidence="2" type="ORF">QQ002_11530</name>
</gene>
<evidence type="ECO:0000313" key="3">
    <source>
        <dbReference type="Proteomes" id="UP001172756"/>
    </source>
</evidence>
<keyword evidence="1" id="KW-1133">Transmembrane helix</keyword>
<name>A0AB35MK94_9MICO</name>
<dbReference type="AlphaFoldDB" id="A0AB35MK94"/>
<dbReference type="EMBL" id="JAUHQB010000009">
    <property type="protein sequence ID" value="MDN4484172.1"/>
    <property type="molecule type" value="Genomic_DNA"/>
</dbReference>
<comment type="caution">
    <text evidence="2">The sequence shown here is derived from an EMBL/GenBank/DDBJ whole genome shotgun (WGS) entry which is preliminary data.</text>
</comment>
<proteinExistence type="predicted"/>
<reference evidence="2 3" key="1">
    <citation type="submission" date="2023-06" db="EMBL/GenBank/DDBJ databases">
        <title>SYSU T0a273.</title>
        <authorList>
            <person name="Gao L."/>
            <person name="Fang B.-Z."/>
            <person name="Li W.-J."/>
        </authorList>
    </citation>
    <scope>NUCLEOTIDE SEQUENCE [LARGE SCALE GENOMIC DNA]</scope>
    <source>
        <strain evidence="2 3">SYSU T0a273</strain>
    </source>
</reference>
<accession>A0AB35MK94</accession>
<keyword evidence="1" id="KW-0812">Transmembrane</keyword>
<feature type="transmembrane region" description="Helical" evidence="1">
    <location>
        <begin position="15"/>
        <end position="35"/>
    </location>
</feature>
<organism evidence="2 3">
    <name type="scientific">Demequina lignilytica</name>
    <dbReference type="NCBI Taxonomy" id="3051663"/>
    <lineage>
        <taxon>Bacteria</taxon>
        <taxon>Bacillati</taxon>
        <taxon>Actinomycetota</taxon>
        <taxon>Actinomycetes</taxon>
        <taxon>Micrococcales</taxon>
        <taxon>Demequinaceae</taxon>
        <taxon>Demequina</taxon>
    </lineage>
</organism>